<dbReference type="GO" id="GO:0031625">
    <property type="term" value="F:ubiquitin protein ligase binding"/>
    <property type="evidence" value="ECO:0007669"/>
    <property type="project" value="TreeGrafter"/>
</dbReference>
<feature type="compositionally biased region" description="Low complexity" evidence="1">
    <location>
        <begin position="861"/>
        <end position="882"/>
    </location>
</feature>
<dbReference type="InterPro" id="IPR011022">
    <property type="entry name" value="Arrestin_C-like"/>
</dbReference>
<dbReference type="EMBL" id="LXTC01000001">
    <property type="protein sequence ID" value="OBA23348.1"/>
    <property type="molecule type" value="Genomic_DNA"/>
</dbReference>
<dbReference type="AlphaFoldDB" id="A0A1A0HHM7"/>
<evidence type="ECO:0000256" key="1">
    <source>
        <dbReference type="SAM" id="MobiDB-lite"/>
    </source>
</evidence>
<dbReference type="STRING" id="869754.A0A1A0HHM7"/>
<name>A0A1A0HHM7_9ASCO</name>
<dbReference type="GO" id="GO:0005829">
    <property type="term" value="C:cytosol"/>
    <property type="evidence" value="ECO:0007669"/>
    <property type="project" value="TreeGrafter"/>
</dbReference>
<dbReference type="Pfam" id="PF02752">
    <property type="entry name" value="Arrestin_C"/>
    <property type="match status" value="1"/>
</dbReference>
<feature type="region of interest" description="Disordered" evidence="1">
    <location>
        <begin position="742"/>
        <end position="762"/>
    </location>
</feature>
<dbReference type="SMART" id="SM01017">
    <property type="entry name" value="Arrestin_C"/>
    <property type="match status" value="1"/>
</dbReference>
<dbReference type="GO" id="GO:0030674">
    <property type="term" value="F:protein-macromolecule adaptor activity"/>
    <property type="evidence" value="ECO:0007669"/>
    <property type="project" value="TreeGrafter"/>
</dbReference>
<dbReference type="PANTHER" id="PTHR11188:SF17">
    <property type="entry name" value="FI21816P1"/>
    <property type="match status" value="1"/>
</dbReference>
<sequence length="1015" mass="111930">MPFSLTKLKTKVGRRFSDPADFDRSSFVADHRRNSIVILVTEPEALRESSTLSIPSEMAPRSRLRSVSKKQAKELIRQETSHVIQKKLFTLLKDLGLQLPIPLKTSAGVLSAAPLKLVKVYVANTHDCVYLAPSLATSFTYEDVENGGNDIPESTSAADINGGLEENVPFTTESTPRLSVCSISDNSETGLPDISSAIIETISKKIRALKSANYLCTQIDSLTPIPHLFAVIVELQKDTSIKTMEVEFLSTTRTQWPVTDSSSRHHFEDKFKIGKLKWDLNFQDADFYINVNNTKDTRLRDIDPQHLAKKTREFRLVDSREKSSHSFDELFSHSSEFFSLEGLEPSADIQKAGLYVFLLPILLPPNIPASVNTVNGTLTHKLAVKLPGPQERLSKKTAVKADYNLPLVRTPPSSAYSIADKPIYINRVWNDALHYSIVFPRKYVSLGSEHTINVKLIPMAKDVIVKRIKFNILERVTYVSKDLSKEYEYDGDDPFARSKNPKAKERIVALCELRTRSKNNYNGLEPFKEEVLNCPENNLLYSCYEQKFCREDSSNPKDRSVMVASPLDINIALPFLTSRADKELLTSGFGEHDRATDSTLSTPNSRGHSVSKRGLVASLESPSLPIIGSLETHISHSHGGQFFSDADEDILKLDSSSLLPKKYNGRDYGMSRGYTISSKALSPDSNFRHIQVSHRLQVSFRISKPDTADNNKMHHYEVVVDTPIVLLSAKCSDDALQLPEYAETKTAETKTGNDATLPERPGAINFRTPSYVGNGIRIRPFDPAVGDLLPSFEEATMPSSTTMRSSSVTSLDPSTPANPPAYEHIPHGGFDSSQEATIDDVLVDASRALRRKPSAIRASLESSFAHPHSSASQASSSSEVSPIEGLTRSLNSDLMSSSTSSEDLSSLSLQSVLRSTSELDSGSAGLVDGAIGAANADDSSESLADPVDLDSESITTGDMQFDQRLPLLRNESMNDAEANAKTIIKNRGLATSDWSKMLMETLNEESQPQSLFHAC</sequence>
<protein>
    <recommendedName>
        <fullName evidence="2">Arrestin C-terminal-like domain-containing protein</fullName>
    </recommendedName>
</protein>
<comment type="caution">
    <text evidence="3">The sequence shown here is derived from an EMBL/GenBank/DDBJ whole genome shotgun (WGS) entry which is preliminary data.</text>
</comment>
<evidence type="ECO:0000313" key="4">
    <source>
        <dbReference type="Proteomes" id="UP000092555"/>
    </source>
</evidence>
<feature type="compositionally biased region" description="Polar residues" evidence="1">
    <location>
        <begin position="597"/>
        <end position="608"/>
    </location>
</feature>
<proteinExistence type="predicted"/>
<feature type="region of interest" description="Disordered" evidence="1">
    <location>
        <begin position="588"/>
        <end position="610"/>
    </location>
</feature>
<evidence type="ECO:0000313" key="3">
    <source>
        <dbReference type="EMBL" id="OBA23348.1"/>
    </source>
</evidence>
<dbReference type="RefSeq" id="XP_018713829.1">
    <property type="nucleotide sequence ID" value="XM_018855492.1"/>
</dbReference>
<dbReference type="OrthoDB" id="2333384at2759"/>
<dbReference type="Proteomes" id="UP000092555">
    <property type="component" value="Unassembled WGS sequence"/>
</dbReference>
<dbReference type="InterPro" id="IPR050357">
    <property type="entry name" value="Arrestin_domain-protein"/>
</dbReference>
<accession>A0A1A0HHM7</accession>
<dbReference type="GeneID" id="30028468"/>
<reference evidence="3 4" key="1">
    <citation type="submission" date="2016-05" db="EMBL/GenBank/DDBJ databases">
        <title>Comparative genomics of biotechnologically important yeasts.</title>
        <authorList>
            <consortium name="DOE Joint Genome Institute"/>
            <person name="Riley R."/>
            <person name="Haridas S."/>
            <person name="Wolfe K.H."/>
            <person name="Lopes M.R."/>
            <person name="Hittinger C.T."/>
            <person name="Goker M."/>
            <person name="Salamov A."/>
            <person name="Wisecaver J."/>
            <person name="Long T.M."/>
            <person name="Aerts A.L."/>
            <person name="Barry K."/>
            <person name="Choi C."/>
            <person name="Clum A."/>
            <person name="Coughlan A.Y."/>
            <person name="Deshpande S."/>
            <person name="Douglass A.P."/>
            <person name="Hanson S.J."/>
            <person name="Klenk H.-P."/>
            <person name="LaButti K."/>
            <person name="Lapidus A."/>
            <person name="Lindquist E."/>
            <person name="Lipzen A."/>
            <person name="Meier-kolthoff J.P."/>
            <person name="Ohm R.A."/>
            <person name="Otillar R.P."/>
            <person name="Pangilinan J."/>
            <person name="Peng Y."/>
            <person name="Rokas A."/>
            <person name="Rosa C.A."/>
            <person name="Scheuner C."/>
            <person name="Sibirny A.A."/>
            <person name="Slot J.C."/>
            <person name="Stielow J.B."/>
            <person name="Sun H."/>
            <person name="Kurtzman C.P."/>
            <person name="Blackwell M."/>
            <person name="Grigoriev I.V."/>
            <person name="Jeffries T.W."/>
        </authorList>
    </citation>
    <scope>NUCLEOTIDE SEQUENCE [LARGE SCALE GENOMIC DNA]</scope>
    <source>
        <strain evidence="3 4">NRRL YB-4993</strain>
    </source>
</reference>
<dbReference type="GO" id="GO:0070086">
    <property type="term" value="P:ubiquitin-dependent endocytosis"/>
    <property type="evidence" value="ECO:0007669"/>
    <property type="project" value="TreeGrafter"/>
</dbReference>
<feature type="domain" description="Arrestin C-terminal-like" evidence="2">
    <location>
        <begin position="429"/>
        <end position="731"/>
    </location>
</feature>
<dbReference type="InterPro" id="IPR014752">
    <property type="entry name" value="Arrestin-like_C"/>
</dbReference>
<keyword evidence="4" id="KW-1185">Reference proteome</keyword>
<dbReference type="PANTHER" id="PTHR11188">
    <property type="entry name" value="ARRESTIN DOMAIN CONTAINING PROTEIN"/>
    <property type="match status" value="1"/>
</dbReference>
<evidence type="ECO:0000259" key="2">
    <source>
        <dbReference type="SMART" id="SM01017"/>
    </source>
</evidence>
<feature type="region of interest" description="Disordered" evidence="1">
    <location>
        <begin position="860"/>
        <end position="884"/>
    </location>
</feature>
<organism evidence="3 4">
    <name type="scientific">Metschnikowia bicuspidata var. bicuspidata NRRL YB-4993</name>
    <dbReference type="NCBI Taxonomy" id="869754"/>
    <lineage>
        <taxon>Eukaryota</taxon>
        <taxon>Fungi</taxon>
        <taxon>Dikarya</taxon>
        <taxon>Ascomycota</taxon>
        <taxon>Saccharomycotina</taxon>
        <taxon>Pichiomycetes</taxon>
        <taxon>Metschnikowiaceae</taxon>
        <taxon>Metschnikowia</taxon>
    </lineage>
</organism>
<feature type="region of interest" description="Disordered" evidence="1">
    <location>
        <begin position="796"/>
        <end position="833"/>
    </location>
</feature>
<dbReference type="Gene3D" id="2.60.40.640">
    <property type="match status" value="1"/>
</dbReference>
<feature type="compositionally biased region" description="Low complexity" evidence="1">
    <location>
        <begin position="796"/>
        <end position="810"/>
    </location>
</feature>
<gene>
    <name evidence="3" type="ORF">METBIDRAFT_29846</name>
</gene>
<dbReference type="GO" id="GO:0005886">
    <property type="term" value="C:plasma membrane"/>
    <property type="evidence" value="ECO:0007669"/>
    <property type="project" value="TreeGrafter"/>
</dbReference>